<evidence type="ECO:0000256" key="6">
    <source>
        <dbReference type="ARBA" id="ARBA00022660"/>
    </source>
</evidence>
<evidence type="ECO:0000256" key="7">
    <source>
        <dbReference type="ARBA" id="ARBA00022692"/>
    </source>
</evidence>
<dbReference type="Pfam" id="PF00361">
    <property type="entry name" value="Proton_antipo_M"/>
    <property type="match status" value="1"/>
</dbReference>
<dbReference type="GO" id="GO:0003954">
    <property type="term" value="F:NADH dehydrogenase activity"/>
    <property type="evidence" value="ECO:0007669"/>
    <property type="project" value="TreeGrafter"/>
</dbReference>
<comment type="catalytic activity">
    <reaction evidence="16 17">
        <text>a ubiquinone + NADH + 5 H(+)(in) = a ubiquinol + NAD(+) + 4 H(+)(out)</text>
        <dbReference type="Rhea" id="RHEA:29091"/>
        <dbReference type="Rhea" id="RHEA-COMP:9565"/>
        <dbReference type="Rhea" id="RHEA-COMP:9566"/>
        <dbReference type="ChEBI" id="CHEBI:15378"/>
        <dbReference type="ChEBI" id="CHEBI:16389"/>
        <dbReference type="ChEBI" id="CHEBI:17976"/>
        <dbReference type="ChEBI" id="CHEBI:57540"/>
        <dbReference type="ChEBI" id="CHEBI:57945"/>
        <dbReference type="EC" id="7.1.1.2"/>
    </reaction>
</comment>
<keyword evidence="8" id="KW-0999">Mitochondrion inner membrane</keyword>
<evidence type="ECO:0000259" key="19">
    <source>
        <dbReference type="Pfam" id="PF00662"/>
    </source>
</evidence>
<dbReference type="AlphaFoldDB" id="X2BXB4"/>
<feature type="transmembrane region" description="Helical" evidence="17">
    <location>
        <begin position="554"/>
        <end position="571"/>
    </location>
</feature>
<dbReference type="GO" id="GO:0042773">
    <property type="term" value="P:ATP synthesis coupled electron transport"/>
    <property type="evidence" value="ECO:0007669"/>
    <property type="project" value="InterPro"/>
</dbReference>
<geneLocation type="mitochondrion" evidence="21"/>
<dbReference type="GO" id="GO:0008137">
    <property type="term" value="F:NADH dehydrogenase (ubiquinone) activity"/>
    <property type="evidence" value="ECO:0007669"/>
    <property type="project" value="UniProtKB-EC"/>
</dbReference>
<feature type="domain" description="NADH dehydrogenase subunit 5 C-terminal" evidence="20">
    <location>
        <begin position="389"/>
        <end position="570"/>
    </location>
</feature>
<feature type="transmembrane region" description="Helical" evidence="17">
    <location>
        <begin position="82"/>
        <end position="101"/>
    </location>
</feature>
<feature type="transmembrane region" description="Helical" evidence="17">
    <location>
        <begin position="335"/>
        <end position="357"/>
    </location>
</feature>
<keyword evidence="7 17" id="KW-0812">Transmembrane</keyword>
<keyword evidence="13 17" id="KW-0830">Ubiquinone</keyword>
<protein>
    <recommendedName>
        <fullName evidence="4 17">NADH-ubiquinone oxidoreductase chain 5</fullName>
        <ecNumber evidence="3 17">7.1.1.2</ecNumber>
    </recommendedName>
</protein>
<evidence type="ECO:0000259" key="18">
    <source>
        <dbReference type="Pfam" id="PF00361"/>
    </source>
</evidence>
<dbReference type="CTD" id="4540"/>
<dbReference type="Pfam" id="PF00662">
    <property type="entry name" value="Proton_antipo_N"/>
    <property type="match status" value="1"/>
</dbReference>
<evidence type="ECO:0000256" key="10">
    <source>
        <dbReference type="ARBA" id="ARBA00022982"/>
    </source>
</evidence>
<comment type="subcellular location">
    <subcellularLocation>
        <location evidence="2">Mitochondrion inner membrane</location>
        <topology evidence="2">Multi-pass membrane protein</topology>
    </subcellularLocation>
</comment>
<feature type="transmembrane region" description="Helical" evidence="17">
    <location>
        <begin position="483"/>
        <end position="502"/>
    </location>
</feature>
<name>X2BXB4_KINBI</name>
<feature type="domain" description="NADH:quinone oxidoreductase/Mrp antiporter transmembrane" evidence="18">
    <location>
        <begin position="102"/>
        <end position="385"/>
    </location>
</feature>
<evidence type="ECO:0000313" key="21">
    <source>
        <dbReference type="EMBL" id="ADZ56281.1"/>
    </source>
</evidence>
<evidence type="ECO:0000256" key="15">
    <source>
        <dbReference type="ARBA" id="ARBA00023136"/>
    </source>
</evidence>
<dbReference type="PANTHER" id="PTHR42829">
    <property type="entry name" value="NADH-UBIQUINONE OXIDOREDUCTASE CHAIN 5"/>
    <property type="match status" value="1"/>
</dbReference>
<dbReference type="InterPro" id="IPR001516">
    <property type="entry name" value="Proton_antipo_N"/>
</dbReference>
<feature type="transmembrane region" description="Helical" evidence="17">
    <location>
        <begin position="415"/>
        <end position="439"/>
    </location>
</feature>
<dbReference type="InterPro" id="IPR003945">
    <property type="entry name" value="NU5C-like"/>
</dbReference>
<dbReference type="PANTHER" id="PTHR42829:SF2">
    <property type="entry name" value="NADH-UBIQUINONE OXIDOREDUCTASE CHAIN 5"/>
    <property type="match status" value="1"/>
</dbReference>
<dbReference type="PRINTS" id="PR01435">
    <property type="entry name" value="NPOXDRDTASE5"/>
</dbReference>
<sequence>MCSLSFFSLFLSSTLIFTLGTYYLMIDYSVFIEWELFNLNGSMVVMTLILDWMSLIFLSFVMYISSLVIYYSEDYMYGEKNMNRFIIIVLMFILSMGFLIISPNLISILLGWDGLGLVSYCLVIYYQNVKSYSAGMLTALSNRIGDVAILISISWMLNFGGWNYIYYYDFISYSFEMKIITMLIILAAMTSSAQIPFSSWLPAAMAAPTPVSALVHSSTLVTAGVYLLIRFSPMLNIYNYGWFLLLVGCMTMFMAGLGANFEFDLKKIIALSTLSQLGLMMSILALGYSNLAFFHLLSHALFKALLFMCAGSMIHNLKDSQDIRFMGSIVNFMPLTSVCFNVSSLSLCGMPFLAGFYSKDLILEMVCLSWINCLIFFMYFFSTGLTASYSFRLFYYSMSGDNNFYSNFSFDDKSFYISFGMISLLFIAVFGGSLLSWLIIPIPCMIVLPYYLKFLTITVVILGSYFGYLIFKSNFTQKLFSMNILSFMSFMGSMWFMPFLSTKFISYLPLKFGYYSLKSFDYSWGEILGGQGLYSLFIYLINYIQSWYDSNFKIYLLTFIFWMFILIMLFVI</sequence>
<evidence type="ECO:0000256" key="2">
    <source>
        <dbReference type="ARBA" id="ARBA00004448"/>
    </source>
</evidence>
<dbReference type="GO" id="GO:0015990">
    <property type="term" value="P:electron transport coupled proton transport"/>
    <property type="evidence" value="ECO:0007669"/>
    <property type="project" value="TreeGrafter"/>
</dbReference>
<feature type="transmembrane region" description="Helical" evidence="17">
    <location>
        <begin position="292"/>
        <end position="314"/>
    </location>
</feature>
<dbReference type="EMBL" id="HQ833840">
    <property type="protein sequence ID" value="ADZ56281.1"/>
    <property type="molecule type" value="Genomic_DNA"/>
</dbReference>
<dbReference type="InterPro" id="IPR001750">
    <property type="entry name" value="ND/Mrp_TM"/>
</dbReference>
<feature type="transmembrane region" description="Helical" evidence="17">
    <location>
        <begin position="268"/>
        <end position="286"/>
    </location>
</feature>
<feature type="transmembrane region" description="Helical" evidence="17">
    <location>
        <begin position="213"/>
        <end position="231"/>
    </location>
</feature>
<dbReference type="Pfam" id="PF06455">
    <property type="entry name" value="NADH5_C"/>
    <property type="match status" value="1"/>
</dbReference>
<comment type="similarity">
    <text evidence="17">Belongs to the complex I subunit 5 family.</text>
</comment>
<proteinExistence type="inferred from homology"/>
<feature type="transmembrane region" description="Helical" evidence="17">
    <location>
        <begin position="7"/>
        <end position="25"/>
    </location>
</feature>
<evidence type="ECO:0000256" key="3">
    <source>
        <dbReference type="ARBA" id="ARBA00012944"/>
    </source>
</evidence>
<feature type="transmembrane region" description="Helical" evidence="17">
    <location>
        <begin position="369"/>
        <end position="394"/>
    </location>
</feature>
<evidence type="ECO:0000256" key="13">
    <source>
        <dbReference type="ARBA" id="ARBA00023075"/>
    </source>
</evidence>
<feature type="domain" description="NADH-Ubiquinone oxidoreductase (complex I) chain 5 N-terminal" evidence="19">
    <location>
        <begin position="40"/>
        <end position="85"/>
    </location>
</feature>
<evidence type="ECO:0000256" key="14">
    <source>
        <dbReference type="ARBA" id="ARBA00023128"/>
    </source>
</evidence>
<feature type="transmembrane region" description="Helical" evidence="17">
    <location>
        <begin position="237"/>
        <end position="261"/>
    </location>
</feature>
<dbReference type="GeneID" id="18990501"/>
<evidence type="ECO:0000256" key="9">
    <source>
        <dbReference type="ARBA" id="ARBA00022967"/>
    </source>
</evidence>
<feature type="transmembrane region" description="Helical" evidence="17">
    <location>
        <begin position="451"/>
        <end position="471"/>
    </location>
</feature>
<evidence type="ECO:0000256" key="8">
    <source>
        <dbReference type="ARBA" id="ARBA00022792"/>
    </source>
</evidence>
<keyword evidence="10" id="KW-0249">Electron transport</keyword>
<comment type="function">
    <text evidence="1">Core subunit of the mitochondrial membrane respiratory chain NADH dehydrogenase (Complex I) that is believed to belong to the minimal assembly required for catalysis. Complex I functions in the transfer of electrons from NADH to the respiratory chain. The immediate electron acceptor for the enzyme is believed to be ubiquinone.</text>
</comment>
<dbReference type="EC" id="7.1.1.2" evidence="3 17"/>
<evidence type="ECO:0000256" key="12">
    <source>
        <dbReference type="ARBA" id="ARBA00023027"/>
    </source>
</evidence>
<evidence type="ECO:0000256" key="17">
    <source>
        <dbReference type="RuleBase" id="RU003404"/>
    </source>
</evidence>
<evidence type="ECO:0000259" key="20">
    <source>
        <dbReference type="Pfam" id="PF06455"/>
    </source>
</evidence>
<evidence type="ECO:0000256" key="4">
    <source>
        <dbReference type="ARBA" id="ARBA00021096"/>
    </source>
</evidence>
<dbReference type="PRINTS" id="PR01434">
    <property type="entry name" value="NADHDHGNASE5"/>
</dbReference>
<dbReference type="InterPro" id="IPR010934">
    <property type="entry name" value="NADH_DH_su5_C"/>
</dbReference>
<evidence type="ECO:0000256" key="1">
    <source>
        <dbReference type="ARBA" id="ARBA00003257"/>
    </source>
</evidence>
<evidence type="ECO:0000256" key="11">
    <source>
        <dbReference type="ARBA" id="ARBA00022989"/>
    </source>
</evidence>
<keyword evidence="15 17" id="KW-0472">Membrane</keyword>
<organism evidence="21">
    <name type="scientific">Kingdonella bicollina</name>
    <name type="common">Grasshopper</name>
    <dbReference type="NCBI Taxonomy" id="990260"/>
    <lineage>
        <taxon>Eukaryota</taxon>
        <taxon>Metazoa</taxon>
        <taxon>Ecdysozoa</taxon>
        <taxon>Arthropoda</taxon>
        <taxon>Hexapoda</taxon>
        <taxon>Insecta</taxon>
        <taxon>Pterygota</taxon>
        <taxon>Neoptera</taxon>
        <taxon>Polyneoptera</taxon>
        <taxon>Orthoptera</taxon>
        <taxon>Caelifera</taxon>
        <taxon>Acrididea</taxon>
        <taxon>Acridomorpha</taxon>
        <taxon>Acridoidea</taxon>
        <taxon>Acrididae</taxon>
        <taxon>Melanoplinae</taxon>
        <taxon>Podismini</taxon>
        <taxon>Kingdonella</taxon>
    </lineage>
</organism>
<feature type="transmembrane region" description="Helical" evidence="17">
    <location>
        <begin position="147"/>
        <end position="167"/>
    </location>
</feature>
<feature type="transmembrane region" description="Helical" evidence="17">
    <location>
        <begin position="522"/>
        <end position="542"/>
    </location>
</feature>
<gene>
    <name evidence="21" type="primary">ND5</name>
</gene>
<keyword evidence="5 17" id="KW-0813">Transport</keyword>
<reference evidence="21" key="1">
    <citation type="submission" date="2010-12" db="EMBL/GenBank/DDBJ databases">
        <authorList>
            <person name="Zhang D.C."/>
            <person name="Zhi Y.C."/>
        </authorList>
    </citation>
    <scope>NUCLEOTIDE SEQUENCE</scope>
</reference>
<dbReference type="RefSeq" id="YP_009024061.1">
    <property type="nucleotide sequence ID" value="NC_023920.1"/>
</dbReference>
<keyword evidence="9" id="KW-1278">Translocase</keyword>
<keyword evidence="11 17" id="KW-1133">Transmembrane helix</keyword>
<keyword evidence="6" id="KW-0679">Respiratory chain</keyword>
<reference evidence="21" key="2">
    <citation type="journal article" date="2014" name="Mitochondrial DNA">
        <title>The complete mitochondrial genome of Kingdonella bicollina (Orthoptera: Acridoidea: Catantopidae).</title>
        <authorList>
            <person name="Zhi Y."/>
            <person name="Liu B."/>
            <person name="Han G."/>
            <person name="Yin H."/>
            <person name="Zhang D."/>
        </authorList>
    </citation>
    <scope>NUCLEOTIDE SEQUENCE</scope>
</reference>
<dbReference type="GO" id="GO:0005743">
    <property type="term" value="C:mitochondrial inner membrane"/>
    <property type="evidence" value="ECO:0007669"/>
    <property type="project" value="UniProtKB-SubCell"/>
</dbReference>
<comment type="function">
    <text evidence="17">Core subunit of the mitochondrial membrane respiratory chain NADH dehydrogenase (Complex I) which catalyzes electron transfer from NADH through the respiratory chain, using ubiquinone as an electron acceptor. Essential for the catalytic activity and assembly of complex I.</text>
</comment>
<feature type="transmembrane region" description="Helical" evidence="17">
    <location>
        <begin position="179"/>
        <end position="201"/>
    </location>
</feature>
<evidence type="ECO:0000256" key="5">
    <source>
        <dbReference type="ARBA" id="ARBA00022448"/>
    </source>
</evidence>
<feature type="transmembrane region" description="Helical" evidence="17">
    <location>
        <begin position="45"/>
        <end position="70"/>
    </location>
</feature>
<keyword evidence="14 17" id="KW-0496">Mitochondrion</keyword>
<accession>X2BXB4</accession>
<keyword evidence="12 17" id="KW-0520">NAD</keyword>
<evidence type="ECO:0000256" key="16">
    <source>
        <dbReference type="ARBA" id="ARBA00049551"/>
    </source>
</evidence>